<feature type="domain" description="Fibronectin type-III" evidence="14">
    <location>
        <begin position="112"/>
        <end position="197"/>
    </location>
</feature>
<evidence type="ECO:0000256" key="4">
    <source>
        <dbReference type="ARBA" id="ARBA00022729"/>
    </source>
</evidence>
<dbReference type="PROSITE" id="PS50055">
    <property type="entry name" value="TYR_PHOSPHATASE_PTP"/>
    <property type="match status" value="1"/>
</dbReference>
<dbReference type="InterPro" id="IPR036116">
    <property type="entry name" value="FN3_sf"/>
</dbReference>
<dbReference type="SUPFAM" id="SSF49265">
    <property type="entry name" value="Fibronectin type III"/>
    <property type="match status" value="4"/>
</dbReference>
<dbReference type="GeneTree" id="ENSGT00940000165368"/>
<keyword evidence="16" id="KW-1185">Reference proteome</keyword>
<feature type="domain" description="Tyrosine-protein phosphatase" evidence="12">
    <location>
        <begin position="693"/>
        <end position="952"/>
    </location>
</feature>
<feature type="domain" description="Tyrosine specific protein phosphatases" evidence="13">
    <location>
        <begin position="870"/>
        <end position="943"/>
    </location>
</feature>
<evidence type="ECO:0000259" key="12">
    <source>
        <dbReference type="PROSITE" id="PS50055"/>
    </source>
</evidence>
<dbReference type="InterPro" id="IPR003595">
    <property type="entry name" value="Tyr_Pase_cat"/>
</dbReference>
<keyword evidence="7 11" id="KW-1133">Transmembrane helix</keyword>
<protein>
    <recommendedName>
        <fullName evidence="2">protein-tyrosine-phosphatase</fullName>
        <ecNumber evidence="2">3.1.3.48</ecNumber>
    </recommendedName>
</protein>
<dbReference type="GO" id="GO:0016020">
    <property type="term" value="C:membrane"/>
    <property type="evidence" value="ECO:0007669"/>
    <property type="project" value="UniProtKB-SubCell"/>
</dbReference>
<keyword evidence="4" id="KW-0732">Signal</keyword>
<dbReference type="InterPro" id="IPR029021">
    <property type="entry name" value="Prot-tyrosine_phosphatase-like"/>
</dbReference>
<dbReference type="PANTHER" id="PTHR46957">
    <property type="entry name" value="CYTOKINE RECEPTOR"/>
    <property type="match status" value="1"/>
</dbReference>
<keyword evidence="3 11" id="KW-0812">Transmembrane</keyword>
<feature type="transmembrane region" description="Helical" evidence="11">
    <location>
        <begin position="623"/>
        <end position="646"/>
    </location>
</feature>
<dbReference type="InterPro" id="IPR013783">
    <property type="entry name" value="Ig-like_fold"/>
</dbReference>
<dbReference type="SMART" id="SM00404">
    <property type="entry name" value="PTPc_motif"/>
    <property type="match status" value="1"/>
</dbReference>
<feature type="domain" description="Fibronectin type-III" evidence="14">
    <location>
        <begin position="282"/>
        <end position="376"/>
    </location>
</feature>
<dbReference type="InterPro" id="IPR000387">
    <property type="entry name" value="Tyr_Pase_dom"/>
</dbReference>
<evidence type="ECO:0000259" key="13">
    <source>
        <dbReference type="PROSITE" id="PS50056"/>
    </source>
</evidence>
<proteinExistence type="predicted"/>
<evidence type="ECO:0000256" key="7">
    <source>
        <dbReference type="ARBA" id="ARBA00022989"/>
    </source>
</evidence>
<sequence>MTKYNFTLITVFEGVSSTGYSFTAVTAPDNVDRVNVTTQNESSITLTWNKVNNISTYILQYGNITEDINKTEEGPIVHVVTSLTAGTNYTFILFTTSEGLNSSGYRFSAVTAPRNAEEFKAIGQNETSIKLQWKTVSNSDSYILLFNERQISIENFTEEYTVSNLTDGTKYTFTLLTVFKNVNSSGVNCTAVTAPQSVNNATVVHQNETSITLQWEKVKNITEYILQYNNSTDIEKNISVSEEGPIIYEVSPLTAMTKYNFTLITVFEGVSSTGYSFTAVTAPENVHNMTVTQNENSITLMWKKVNDILTYILEYDSDNIVIGKNDMDGCTTSGASVTCVVSSLTAGTNYNFTLFTVFENVSSSGYNFSALTVPPVVPWVSVTERFANSITLEWENMNKAWQYELQINGDVPSSVSDVSSDTIRKVVTSLQPGSQYDFSLTTVFAGLRSTPYTNFTVTAIDCASADWKVTNSSIKAKIEGLFSTATARNGSNVHISDGRENVSFTGLYPGATYNISLVYEKSSRVFLQCEHKLTILPPNLNAHCEYWAAGYSVLIKWTDPEGEWTNAEVNVTGKTHTVASPETEITINGFQPAKKYKVSVTSTSGVRSSEPHVFYCQTDPRGVIAGSVFGVLLFGLLVALVVLIFLKRPDIISRKKSSFIGGSKVSNTQSKSIPAAKFPDHFHQLSLDENRGFSEEYECLAPAGTDQTRKTAILPENKAKNRFNNVLPYDWCRVKLTTSDPDGISDYINANYMPGYSSNREYIATQGPLPSTVNDFWRMIWEQRVKRIVMVTNCIEGGRTKCEQYWPADSKSCLYGELLVTMRSEQQETNWTLREFNLKDRKTSEERTVKHFHFTAWPDHGVPECTEVLIQFRGLVRQHIEREGGKAPTVVHCSAGVGRTGTIISLDVLLQQLEKEQAVGINAFVHKMRLSRPYMVQTESQYVFLHQCIMDSLQPKDTNEENIYENTYENADMIYVNATALQELRRQNANA</sequence>
<dbReference type="PROSITE" id="PS50853">
    <property type="entry name" value="FN3"/>
    <property type="match status" value="2"/>
</dbReference>
<keyword evidence="5" id="KW-0378">Hydrolase</keyword>
<evidence type="ECO:0000256" key="3">
    <source>
        <dbReference type="ARBA" id="ARBA00022692"/>
    </source>
</evidence>
<evidence type="ECO:0000256" key="10">
    <source>
        <dbReference type="ARBA" id="ARBA00051722"/>
    </source>
</evidence>
<dbReference type="InterPro" id="IPR003961">
    <property type="entry name" value="FN3_dom"/>
</dbReference>
<evidence type="ECO:0000256" key="6">
    <source>
        <dbReference type="ARBA" id="ARBA00022912"/>
    </source>
</evidence>
<dbReference type="GO" id="GO:0043235">
    <property type="term" value="C:receptor complex"/>
    <property type="evidence" value="ECO:0007669"/>
    <property type="project" value="TreeGrafter"/>
</dbReference>
<dbReference type="PRINTS" id="PR00700">
    <property type="entry name" value="PRTYPHPHTASE"/>
</dbReference>
<keyword evidence="9" id="KW-0325">Glycoprotein</keyword>
<dbReference type="Ensembl" id="ENSACLT00000078990.1">
    <property type="protein sequence ID" value="ENSACLP00000045640.1"/>
    <property type="gene ID" value="ENSACLG00000006043.2"/>
</dbReference>
<evidence type="ECO:0000256" key="9">
    <source>
        <dbReference type="ARBA" id="ARBA00023180"/>
    </source>
</evidence>
<dbReference type="EC" id="3.1.3.48" evidence="2"/>
<reference evidence="15" key="1">
    <citation type="submission" date="2018-05" db="EMBL/GenBank/DDBJ databases">
        <authorList>
            <person name="Datahose"/>
        </authorList>
    </citation>
    <scope>NUCLEOTIDE SEQUENCE</scope>
</reference>
<reference evidence="15" key="3">
    <citation type="submission" date="2025-09" db="UniProtKB">
        <authorList>
            <consortium name="Ensembl"/>
        </authorList>
    </citation>
    <scope>IDENTIFICATION</scope>
</reference>
<gene>
    <name evidence="15" type="primary">PTPRH</name>
</gene>
<dbReference type="FunFam" id="3.90.190.10:FF:000009">
    <property type="entry name" value="Receptor-type tyrosine-protein phosphatase beta"/>
    <property type="match status" value="1"/>
</dbReference>
<dbReference type="PANTHER" id="PTHR46957:SF10">
    <property type="entry name" value="PROTEIN TYROSINE PHOSPHATASE, RECEPTOR TYPE, H"/>
    <property type="match status" value="1"/>
</dbReference>
<dbReference type="SMART" id="SM00194">
    <property type="entry name" value="PTPc"/>
    <property type="match status" value="1"/>
</dbReference>
<keyword evidence="6" id="KW-0904">Protein phosphatase</keyword>
<dbReference type="Gene3D" id="3.90.190.10">
    <property type="entry name" value="Protein tyrosine phosphatase superfamily"/>
    <property type="match status" value="1"/>
</dbReference>
<evidence type="ECO:0000259" key="14">
    <source>
        <dbReference type="PROSITE" id="PS50853"/>
    </source>
</evidence>
<evidence type="ECO:0000256" key="11">
    <source>
        <dbReference type="SAM" id="Phobius"/>
    </source>
</evidence>
<organism evidence="15 16">
    <name type="scientific">Astatotilapia calliptera</name>
    <name type="common">Eastern happy</name>
    <name type="synonym">Chromis callipterus</name>
    <dbReference type="NCBI Taxonomy" id="8154"/>
    <lineage>
        <taxon>Eukaryota</taxon>
        <taxon>Metazoa</taxon>
        <taxon>Chordata</taxon>
        <taxon>Craniata</taxon>
        <taxon>Vertebrata</taxon>
        <taxon>Euteleostomi</taxon>
        <taxon>Actinopterygii</taxon>
        <taxon>Neopterygii</taxon>
        <taxon>Teleostei</taxon>
        <taxon>Neoteleostei</taxon>
        <taxon>Acanthomorphata</taxon>
        <taxon>Ovalentaria</taxon>
        <taxon>Cichlomorphae</taxon>
        <taxon>Cichliformes</taxon>
        <taxon>Cichlidae</taxon>
        <taxon>African cichlids</taxon>
        <taxon>Pseudocrenilabrinae</taxon>
        <taxon>Haplochromini</taxon>
        <taxon>Astatotilapia</taxon>
    </lineage>
</organism>
<evidence type="ECO:0000256" key="1">
    <source>
        <dbReference type="ARBA" id="ARBA00004479"/>
    </source>
</evidence>
<dbReference type="Gene3D" id="2.60.40.10">
    <property type="entry name" value="Immunoglobulins"/>
    <property type="match status" value="6"/>
</dbReference>
<name>A0AAX7SPE7_ASTCA</name>
<evidence type="ECO:0000313" key="15">
    <source>
        <dbReference type="Ensembl" id="ENSACLP00000045640.1"/>
    </source>
</evidence>
<dbReference type="Pfam" id="PF00102">
    <property type="entry name" value="Y_phosphatase"/>
    <property type="match status" value="1"/>
</dbReference>
<dbReference type="InterPro" id="IPR016130">
    <property type="entry name" value="Tyr_Pase_AS"/>
</dbReference>
<evidence type="ECO:0000256" key="8">
    <source>
        <dbReference type="ARBA" id="ARBA00023136"/>
    </source>
</evidence>
<keyword evidence="8 11" id="KW-0472">Membrane</keyword>
<dbReference type="GO" id="GO:0004725">
    <property type="term" value="F:protein tyrosine phosphatase activity"/>
    <property type="evidence" value="ECO:0007669"/>
    <property type="project" value="UniProtKB-EC"/>
</dbReference>
<dbReference type="Proteomes" id="UP000265100">
    <property type="component" value="Chromosome 3"/>
</dbReference>
<dbReference type="CDD" id="cd00063">
    <property type="entry name" value="FN3"/>
    <property type="match status" value="5"/>
</dbReference>
<comment type="subcellular location">
    <subcellularLocation>
        <location evidence="1">Membrane</location>
        <topology evidence="1">Single-pass type I membrane protein</topology>
    </subcellularLocation>
</comment>
<comment type="catalytic activity">
    <reaction evidence="10">
        <text>O-phospho-L-tyrosyl-[protein] + H2O = L-tyrosyl-[protein] + phosphate</text>
        <dbReference type="Rhea" id="RHEA:10684"/>
        <dbReference type="Rhea" id="RHEA-COMP:10136"/>
        <dbReference type="Rhea" id="RHEA-COMP:20101"/>
        <dbReference type="ChEBI" id="CHEBI:15377"/>
        <dbReference type="ChEBI" id="CHEBI:43474"/>
        <dbReference type="ChEBI" id="CHEBI:46858"/>
        <dbReference type="ChEBI" id="CHEBI:61978"/>
        <dbReference type="EC" id="3.1.3.48"/>
    </reaction>
</comment>
<evidence type="ECO:0000256" key="2">
    <source>
        <dbReference type="ARBA" id="ARBA00013064"/>
    </source>
</evidence>
<dbReference type="PROSITE" id="PS00383">
    <property type="entry name" value="TYR_PHOSPHATASE_1"/>
    <property type="match status" value="1"/>
</dbReference>
<accession>A0AAX7SPE7</accession>
<reference evidence="15" key="2">
    <citation type="submission" date="2025-08" db="UniProtKB">
        <authorList>
            <consortium name="Ensembl"/>
        </authorList>
    </citation>
    <scope>IDENTIFICATION</scope>
</reference>
<dbReference type="AlphaFoldDB" id="A0AAX7SPE7"/>
<dbReference type="PROSITE" id="PS50056">
    <property type="entry name" value="TYR_PHOSPHATASE_2"/>
    <property type="match status" value="1"/>
</dbReference>
<dbReference type="SUPFAM" id="SSF52799">
    <property type="entry name" value="(Phosphotyrosine protein) phosphatases II"/>
    <property type="match status" value="1"/>
</dbReference>
<dbReference type="InterPro" id="IPR050713">
    <property type="entry name" value="RTP_Phos/Ushers"/>
</dbReference>
<evidence type="ECO:0000256" key="5">
    <source>
        <dbReference type="ARBA" id="ARBA00022801"/>
    </source>
</evidence>
<dbReference type="InterPro" id="IPR000242">
    <property type="entry name" value="PTP_cat"/>
</dbReference>
<dbReference type="Pfam" id="PF00041">
    <property type="entry name" value="fn3"/>
    <property type="match status" value="5"/>
</dbReference>
<evidence type="ECO:0000313" key="16">
    <source>
        <dbReference type="Proteomes" id="UP000265100"/>
    </source>
</evidence>
<dbReference type="SMART" id="SM00060">
    <property type="entry name" value="FN3"/>
    <property type="match status" value="6"/>
</dbReference>